<dbReference type="Proteomes" id="UP000243255">
    <property type="component" value="Unassembled WGS sequence"/>
</dbReference>
<evidence type="ECO:0000256" key="2">
    <source>
        <dbReference type="SAM" id="SignalP"/>
    </source>
</evidence>
<organism evidence="4 5">
    <name type="scientific">Asaccharospora irregularis DSM 2635</name>
    <dbReference type="NCBI Taxonomy" id="1121321"/>
    <lineage>
        <taxon>Bacteria</taxon>
        <taxon>Bacillati</taxon>
        <taxon>Bacillota</taxon>
        <taxon>Clostridia</taxon>
        <taxon>Peptostreptococcales</taxon>
        <taxon>Peptostreptococcaceae</taxon>
        <taxon>Asaccharospora</taxon>
    </lineage>
</organism>
<dbReference type="InterPro" id="IPR052177">
    <property type="entry name" value="Divisome_Glycosyl_Hydrolase"/>
</dbReference>
<dbReference type="InterPro" id="IPR003790">
    <property type="entry name" value="GHL10"/>
</dbReference>
<dbReference type="EMBL" id="FQWX01000016">
    <property type="protein sequence ID" value="SHH05461.1"/>
    <property type="molecule type" value="Genomic_DNA"/>
</dbReference>
<name>A0A1M5PV45_9FIRM</name>
<dbReference type="PANTHER" id="PTHR43405:SF1">
    <property type="entry name" value="GLYCOSYL HYDROLASE DIGH"/>
    <property type="match status" value="1"/>
</dbReference>
<accession>A0A1M5PV45</accession>
<evidence type="ECO:0000256" key="1">
    <source>
        <dbReference type="ARBA" id="ARBA00022729"/>
    </source>
</evidence>
<dbReference type="RefSeq" id="WP_073126216.1">
    <property type="nucleotide sequence ID" value="NZ_BAABCH010000097.1"/>
</dbReference>
<sequence>MKKISLLFLSVILTFTMFRADSFANSKEMRGAWISTVYNIDWPSTKNNESAQKREYIDMLDKLKSTGINTVVVQVRPKSDTFYRSTINPWSEYLTGTKGKDPGYDPLPFLIDEAHKRGMEFHAWFNPYRATTANESLESLPANHPARKNQSWVVKHGTSYYYNPGLPEVRKYIVDTVMEVVRNYNIDGVHFDDYFYPGVSFADDAAYASYGQGKNKDDWRRENVNSLLRDVKSSIKSIKPNVVFGVSPSGIWRNKSSDPTGSDTRGNESYVGTYADTRAWIRQGLVDYVVPQIYWPIGLDVADYSKLVSWWANEVKGTNVNLYIGQGIYKQGEDKYYGQNIAKEIISQITLNRNYSEIKGSMYFSAKNITNNTQVQNDLKTLYINNVPDETVSNIDVQKLKGANRYDTAAEISKKGWNGGASTVVLVNGYSIVDGITSTPLATVNDAPVLLVEKNSIPTSTKNEIARLNPDNVILIGGENSISTSVKNSINTLLPGVSIDRLGGEDRYKTSLLIANKISEKTAINKVYITSGIGEADALSIASKAGEDKQPILLSGKDNLSLDIHNWIENKNISDAYFIGGNSSLSDNVISKVNMITSNDVSRNRVAGLDRQETNARVIEKFYTNNNYQSIFVSKSNPLVDALTAGPLAAKLKSPIVMIGNSVSPTQKTVLDAKSSNLVYQVGEGLSSIAFNNILNLLK</sequence>
<dbReference type="STRING" id="1121321.SAMN04488530_11624"/>
<evidence type="ECO:0000313" key="4">
    <source>
        <dbReference type="EMBL" id="SHH05461.1"/>
    </source>
</evidence>
<dbReference type="OrthoDB" id="43070at2"/>
<proteinExistence type="predicted"/>
<evidence type="ECO:0000259" key="3">
    <source>
        <dbReference type="Pfam" id="PF02638"/>
    </source>
</evidence>
<feature type="domain" description="Glycosyl hydrolase-like 10" evidence="3">
    <location>
        <begin position="28"/>
        <end position="332"/>
    </location>
</feature>
<dbReference type="SUPFAM" id="SSF51445">
    <property type="entry name" value="(Trans)glycosidases"/>
    <property type="match status" value="1"/>
</dbReference>
<dbReference type="Pfam" id="PF04122">
    <property type="entry name" value="CW_binding_2"/>
    <property type="match status" value="3"/>
</dbReference>
<dbReference type="PANTHER" id="PTHR43405">
    <property type="entry name" value="GLYCOSYL HYDROLASE DIGH"/>
    <property type="match status" value="1"/>
</dbReference>
<dbReference type="AlphaFoldDB" id="A0A1M5PV45"/>
<dbReference type="Gene3D" id="3.20.20.80">
    <property type="entry name" value="Glycosidases"/>
    <property type="match status" value="1"/>
</dbReference>
<feature type="chain" id="PRO_5038990361" evidence="2">
    <location>
        <begin position="21"/>
        <end position="699"/>
    </location>
</feature>
<protein>
    <submittedName>
        <fullName evidence="4">Uncharacterized lipoprotein YddW, UPF0748 family</fullName>
    </submittedName>
</protein>
<keyword evidence="4" id="KW-0449">Lipoprotein</keyword>
<keyword evidence="1 2" id="KW-0732">Signal</keyword>
<feature type="signal peptide" evidence="2">
    <location>
        <begin position="1"/>
        <end position="20"/>
    </location>
</feature>
<dbReference type="InterPro" id="IPR007253">
    <property type="entry name" value="Cell_wall-bd_2"/>
</dbReference>
<keyword evidence="5" id="KW-1185">Reference proteome</keyword>
<dbReference type="Pfam" id="PF02638">
    <property type="entry name" value="GHL10"/>
    <property type="match status" value="1"/>
</dbReference>
<reference evidence="5" key="1">
    <citation type="submission" date="2016-11" db="EMBL/GenBank/DDBJ databases">
        <authorList>
            <person name="Varghese N."/>
            <person name="Submissions S."/>
        </authorList>
    </citation>
    <scope>NUCLEOTIDE SEQUENCE [LARGE SCALE GENOMIC DNA]</scope>
    <source>
        <strain evidence="5">DSM 2635</strain>
    </source>
</reference>
<evidence type="ECO:0000313" key="5">
    <source>
        <dbReference type="Proteomes" id="UP000243255"/>
    </source>
</evidence>
<dbReference type="Gene3D" id="3.40.50.12090">
    <property type="match status" value="2"/>
</dbReference>
<dbReference type="InterPro" id="IPR017853">
    <property type="entry name" value="GH"/>
</dbReference>
<gene>
    <name evidence="4" type="ORF">SAMN04488530_11624</name>
</gene>